<evidence type="ECO:0000313" key="2">
    <source>
        <dbReference type="Proteomes" id="UP001595755"/>
    </source>
</evidence>
<dbReference type="EMBL" id="JBHSED010000040">
    <property type="protein sequence ID" value="MFC4305619.1"/>
    <property type="molecule type" value="Genomic_DNA"/>
</dbReference>
<dbReference type="RefSeq" id="WP_204601215.1">
    <property type="nucleotide sequence ID" value="NZ_JBHSED010000040.1"/>
</dbReference>
<keyword evidence="2" id="KW-1185">Reference proteome</keyword>
<dbReference type="Proteomes" id="UP001595755">
    <property type="component" value="Unassembled WGS sequence"/>
</dbReference>
<reference evidence="2" key="1">
    <citation type="journal article" date="2019" name="Int. J. Syst. Evol. Microbiol.">
        <title>The Global Catalogue of Microorganisms (GCM) 10K type strain sequencing project: providing services to taxonomists for standard genome sequencing and annotation.</title>
        <authorList>
            <consortium name="The Broad Institute Genomics Platform"/>
            <consortium name="The Broad Institute Genome Sequencing Center for Infectious Disease"/>
            <person name="Wu L."/>
            <person name="Ma J."/>
        </authorList>
    </citation>
    <scope>NUCLEOTIDE SEQUENCE [LARGE SCALE GENOMIC DNA]</scope>
    <source>
        <strain evidence="2">CGMCC 4.1641</strain>
    </source>
</reference>
<comment type="caution">
    <text evidence="1">The sequence shown here is derived from an EMBL/GenBank/DDBJ whole genome shotgun (WGS) entry which is preliminary data.</text>
</comment>
<organism evidence="1 2">
    <name type="scientific">Cohnella boryungensis</name>
    <dbReference type="NCBI Taxonomy" id="768479"/>
    <lineage>
        <taxon>Bacteria</taxon>
        <taxon>Bacillati</taxon>
        <taxon>Bacillota</taxon>
        <taxon>Bacilli</taxon>
        <taxon>Bacillales</taxon>
        <taxon>Paenibacillaceae</taxon>
        <taxon>Cohnella</taxon>
    </lineage>
</organism>
<accession>A0ABV8SGN5</accession>
<gene>
    <name evidence="1" type="ORF">ACFO1S_19490</name>
</gene>
<protein>
    <submittedName>
        <fullName evidence="1">Uncharacterized protein</fullName>
    </submittedName>
</protein>
<name>A0ABV8SGN5_9BACL</name>
<evidence type="ECO:0000313" key="1">
    <source>
        <dbReference type="EMBL" id="MFC4305619.1"/>
    </source>
</evidence>
<sequence>MTELKAFSIAERICPETDLLLSASRHCRMSTPSVAYLHAARTELRVCGIDESPVNFTGLFVIFLGKTRAAVLNDGEAVFT</sequence>
<proteinExistence type="predicted"/>